<organism evidence="6 7">
    <name type="scientific">Kitasatospora acidiphila</name>
    <dbReference type="NCBI Taxonomy" id="2567942"/>
    <lineage>
        <taxon>Bacteria</taxon>
        <taxon>Bacillati</taxon>
        <taxon>Actinomycetota</taxon>
        <taxon>Actinomycetes</taxon>
        <taxon>Kitasatosporales</taxon>
        <taxon>Streptomycetaceae</taxon>
        <taxon>Kitasatospora</taxon>
    </lineage>
</organism>
<reference evidence="6 7" key="1">
    <citation type="submission" date="2019-06" db="EMBL/GenBank/DDBJ databases">
        <title>Description of Kitasatospora acidophila sp. nov. isolated from pine grove soil, and reclassification of Streptomyces novaecaesareae to Kitasatospora novaeceasareae comb. nov.</title>
        <authorList>
            <person name="Kim M.J."/>
        </authorList>
    </citation>
    <scope>NUCLEOTIDE SEQUENCE [LARGE SCALE GENOMIC DNA]</scope>
    <source>
        <strain evidence="6 7">MMS16-CNU292</strain>
    </source>
</reference>
<feature type="binding site" evidence="2">
    <location>
        <position position="151"/>
    </location>
    <ligand>
        <name>CoA</name>
        <dbReference type="ChEBI" id="CHEBI:57287"/>
    </ligand>
</feature>
<keyword evidence="7" id="KW-1185">Reference proteome</keyword>
<dbReference type="InterPro" id="IPR041354">
    <property type="entry name" value="4PPT_N"/>
</dbReference>
<dbReference type="InterPro" id="IPR003542">
    <property type="entry name" value="Enbac_synth_compD-like"/>
</dbReference>
<keyword evidence="3" id="KW-0479">Metal-binding</keyword>
<feature type="binding site" evidence="3">
    <location>
        <position position="108"/>
    </location>
    <ligand>
        <name>Mg(2+)</name>
        <dbReference type="ChEBI" id="CHEBI:18420"/>
    </ligand>
</feature>
<feature type="binding site" evidence="2">
    <location>
        <begin position="84"/>
        <end position="85"/>
    </location>
    <ligand>
        <name>CoA</name>
        <dbReference type="ChEBI" id="CHEBI:57287"/>
    </ligand>
</feature>
<feature type="domain" description="4'-phosphopantetheinyl transferase" evidence="4">
    <location>
        <begin position="102"/>
        <end position="179"/>
    </location>
</feature>
<dbReference type="GO" id="GO:0000287">
    <property type="term" value="F:magnesium ion binding"/>
    <property type="evidence" value="ECO:0007669"/>
    <property type="project" value="InterPro"/>
</dbReference>
<feature type="binding site" evidence="3">
    <location>
        <position position="106"/>
    </location>
    <ligand>
        <name>Mg(2+)</name>
        <dbReference type="ChEBI" id="CHEBI:18420"/>
    </ligand>
</feature>
<evidence type="ECO:0000313" key="7">
    <source>
        <dbReference type="Proteomes" id="UP000319103"/>
    </source>
</evidence>
<feature type="binding site" evidence="2">
    <location>
        <position position="155"/>
    </location>
    <ligand>
        <name>CoA</name>
        <dbReference type="ChEBI" id="CHEBI:57287"/>
    </ligand>
</feature>
<protein>
    <submittedName>
        <fullName evidence="6">4'-phosphopantetheinyl transferase superfamily protein</fullName>
    </submittedName>
</protein>
<dbReference type="PANTHER" id="PTHR38096">
    <property type="entry name" value="ENTEROBACTIN SYNTHASE COMPONENT D"/>
    <property type="match status" value="1"/>
</dbReference>
<dbReference type="GO" id="GO:0005886">
    <property type="term" value="C:plasma membrane"/>
    <property type="evidence" value="ECO:0007669"/>
    <property type="project" value="TreeGrafter"/>
</dbReference>
<dbReference type="SUPFAM" id="SSF56214">
    <property type="entry name" value="4'-phosphopantetheinyl transferase"/>
    <property type="match status" value="1"/>
</dbReference>
<dbReference type="RefSeq" id="WP_141637460.1">
    <property type="nucleotide sequence ID" value="NZ_VIGB01000003.1"/>
</dbReference>
<evidence type="ECO:0000313" key="6">
    <source>
        <dbReference type="EMBL" id="TQF07056.1"/>
    </source>
</evidence>
<feature type="binding site" evidence="2">
    <location>
        <position position="165"/>
    </location>
    <ligand>
        <name>CoA</name>
        <dbReference type="ChEBI" id="CHEBI:57287"/>
    </ligand>
</feature>
<dbReference type="OrthoDB" id="8210607at2"/>
<gene>
    <name evidence="6" type="ORF">E6W39_38845</name>
</gene>
<feature type="binding site" evidence="3">
    <location>
        <position position="107"/>
    </location>
    <ligand>
        <name>Mg(2+)</name>
        <dbReference type="ChEBI" id="CHEBI:18420"/>
    </ligand>
</feature>
<dbReference type="AlphaFoldDB" id="A0A540WDG0"/>
<evidence type="ECO:0000256" key="2">
    <source>
        <dbReference type="PIRSR" id="PIRSR603542-1"/>
    </source>
</evidence>
<evidence type="ECO:0000256" key="1">
    <source>
        <dbReference type="ARBA" id="ARBA00022679"/>
    </source>
</evidence>
<evidence type="ECO:0000259" key="5">
    <source>
        <dbReference type="Pfam" id="PF17837"/>
    </source>
</evidence>
<keyword evidence="1 6" id="KW-0808">Transferase</keyword>
<keyword evidence="3" id="KW-0460">Magnesium</keyword>
<evidence type="ECO:0000256" key="3">
    <source>
        <dbReference type="PIRSR" id="PIRSR603542-2"/>
    </source>
</evidence>
<evidence type="ECO:0000259" key="4">
    <source>
        <dbReference type="Pfam" id="PF01648"/>
    </source>
</evidence>
<proteinExistence type="predicted"/>
<dbReference type="GO" id="GO:0009239">
    <property type="term" value="P:enterobactin biosynthetic process"/>
    <property type="evidence" value="ECO:0007669"/>
    <property type="project" value="InterPro"/>
</dbReference>
<feature type="binding site" evidence="2">
    <location>
        <position position="40"/>
    </location>
    <ligand>
        <name>CoA</name>
        <dbReference type="ChEBI" id="CHEBI:57287"/>
    </ligand>
</feature>
<feature type="binding site" evidence="2">
    <location>
        <position position="106"/>
    </location>
    <ligand>
        <name>CoA</name>
        <dbReference type="ChEBI" id="CHEBI:57287"/>
    </ligand>
</feature>
<dbReference type="InterPro" id="IPR008278">
    <property type="entry name" value="4-PPantetheinyl_Trfase_dom"/>
</dbReference>
<dbReference type="EMBL" id="VIGB01000003">
    <property type="protein sequence ID" value="TQF07056.1"/>
    <property type="molecule type" value="Genomic_DNA"/>
</dbReference>
<feature type="binding site" evidence="2">
    <location>
        <position position="48"/>
    </location>
    <ligand>
        <name>CoA</name>
        <dbReference type="ChEBI" id="CHEBI:57287"/>
    </ligand>
</feature>
<dbReference type="Pfam" id="PF17837">
    <property type="entry name" value="4PPT_N"/>
    <property type="match status" value="1"/>
</dbReference>
<dbReference type="GO" id="GO:0008897">
    <property type="term" value="F:holo-[acyl-carrier-protein] synthase activity"/>
    <property type="evidence" value="ECO:0007669"/>
    <property type="project" value="InterPro"/>
</dbReference>
<dbReference type="Pfam" id="PF01648">
    <property type="entry name" value="ACPS"/>
    <property type="match status" value="1"/>
</dbReference>
<feature type="domain" description="4'-phosphopantetheinyl transferase N-terminal" evidence="5">
    <location>
        <begin position="28"/>
        <end position="95"/>
    </location>
</feature>
<name>A0A540WDG0_9ACTN</name>
<comment type="cofactor">
    <cofactor evidence="3">
        <name>Mg(2+)</name>
        <dbReference type="ChEBI" id="CHEBI:18420"/>
    </cofactor>
</comment>
<dbReference type="PANTHER" id="PTHR38096:SF1">
    <property type="entry name" value="ENTEROBACTIN SYNTHASE COMPONENT D"/>
    <property type="match status" value="1"/>
</dbReference>
<dbReference type="InterPro" id="IPR037143">
    <property type="entry name" value="4-PPantetheinyl_Trfase_dom_sf"/>
</dbReference>
<sequence length="222" mass="23708">MIRDLLPECVSGVDGREDVTAAGTLYPQEEAVIQAAVEKRRREFTTVRACARQAMAALGLAPAPVLPGPRGEPQWPAGVVGSMTHCLGYRAAALARTTHVRSLGIDAEPAEPLPDGVLEAVALPAEQDELAAARAADAQVPWDRLLFSAKESVYKTWFPLAHRMLDFSEARLSFHRTPGEATGGTFTARLLAHAPTVPPVFEGRWLVSDGIVLTAIVLPAGD</sequence>
<accession>A0A540WDG0</accession>
<dbReference type="PRINTS" id="PR01399">
    <property type="entry name" value="ENTSNTHTASED"/>
</dbReference>
<dbReference type="GO" id="GO:0009366">
    <property type="term" value="C:enterobactin synthetase complex"/>
    <property type="evidence" value="ECO:0007669"/>
    <property type="project" value="InterPro"/>
</dbReference>
<comment type="caution">
    <text evidence="6">The sequence shown here is derived from an EMBL/GenBank/DDBJ whole genome shotgun (WGS) entry which is preliminary data.</text>
</comment>
<dbReference type="Proteomes" id="UP000319103">
    <property type="component" value="Unassembled WGS sequence"/>
</dbReference>